<comment type="caution">
    <text evidence="1">The sequence shown here is derived from an EMBL/GenBank/DDBJ whole genome shotgun (WGS) entry which is preliminary data.</text>
</comment>
<protein>
    <submittedName>
        <fullName evidence="1">Uncharacterized protein</fullName>
    </submittedName>
</protein>
<dbReference type="EMBL" id="CADEPM010000003">
    <property type="protein sequence ID" value="CAB3402595.1"/>
    <property type="molecule type" value="Genomic_DNA"/>
</dbReference>
<accession>A0A8S1ESM7</accession>
<evidence type="ECO:0000313" key="2">
    <source>
        <dbReference type="Proteomes" id="UP000494206"/>
    </source>
</evidence>
<name>A0A8S1ESM7_9PELO</name>
<proteinExistence type="predicted"/>
<organism evidence="1 2">
    <name type="scientific">Caenorhabditis bovis</name>
    <dbReference type="NCBI Taxonomy" id="2654633"/>
    <lineage>
        <taxon>Eukaryota</taxon>
        <taxon>Metazoa</taxon>
        <taxon>Ecdysozoa</taxon>
        <taxon>Nematoda</taxon>
        <taxon>Chromadorea</taxon>
        <taxon>Rhabditida</taxon>
        <taxon>Rhabditina</taxon>
        <taxon>Rhabditomorpha</taxon>
        <taxon>Rhabditoidea</taxon>
        <taxon>Rhabditidae</taxon>
        <taxon>Peloderinae</taxon>
        <taxon>Caenorhabditis</taxon>
    </lineage>
</organism>
<keyword evidence="2" id="KW-1185">Reference proteome</keyword>
<evidence type="ECO:0000313" key="1">
    <source>
        <dbReference type="EMBL" id="CAB3402595.1"/>
    </source>
</evidence>
<sequence length="79" mass="9216">MALLYPFHLPNLPLNWAEHMWLPEISPTNESFITTVFDHRETATTNAELLRHLSDNVARIAHDEPEYEIQTSTRIRESS</sequence>
<dbReference type="Proteomes" id="UP000494206">
    <property type="component" value="Unassembled WGS sequence"/>
</dbReference>
<dbReference type="OrthoDB" id="5791125at2759"/>
<gene>
    <name evidence="1" type="ORF">CBOVIS_LOCUS5192</name>
</gene>
<reference evidence="1 2" key="1">
    <citation type="submission" date="2020-04" db="EMBL/GenBank/DDBJ databases">
        <authorList>
            <person name="Laetsch R D."/>
            <person name="Stevens L."/>
            <person name="Kumar S."/>
            <person name="Blaxter L. M."/>
        </authorList>
    </citation>
    <scope>NUCLEOTIDE SEQUENCE [LARGE SCALE GENOMIC DNA]</scope>
</reference>
<dbReference type="AlphaFoldDB" id="A0A8S1ESM7"/>